<dbReference type="EMBL" id="UYRR01034675">
    <property type="protein sequence ID" value="VDK61834.1"/>
    <property type="molecule type" value="Genomic_DNA"/>
</dbReference>
<protein>
    <recommendedName>
        <fullName evidence="1">C-type lectin domain-containing protein</fullName>
    </recommendedName>
</protein>
<gene>
    <name evidence="2" type="ORF">ASIM_LOCUS17862</name>
</gene>
<organism evidence="2 3">
    <name type="scientific">Anisakis simplex</name>
    <name type="common">Herring worm</name>
    <dbReference type="NCBI Taxonomy" id="6269"/>
    <lineage>
        <taxon>Eukaryota</taxon>
        <taxon>Metazoa</taxon>
        <taxon>Ecdysozoa</taxon>
        <taxon>Nematoda</taxon>
        <taxon>Chromadorea</taxon>
        <taxon>Rhabditida</taxon>
        <taxon>Spirurina</taxon>
        <taxon>Ascaridomorpha</taxon>
        <taxon>Ascaridoidea</taxon>
        <taxon>Anisakidae</taxon>
        <taxon>Anisakis</taxon>
        <taxon>Anisakis simplex complex</taxon>
    </lineage>
</organism>
<dbReference type="OrthoDB" id="5877913at2759"/>
<dbReference type="Gene3D" id="3.10.100.10">
    <property type="entry name" value="Mannose-Binding Protein A, subunit A"/>
    <property type="match status" value="1"/>
</dbReference>
<dbReference type="InterPro" id="IPR016186">
    <property type="entry name" value="C-type_lectin-like/link_sf"/>
</dbReference>
<dbReference type="SUPFAM" id="SSF56436">
    <property type="entry name" value="C-type lectin-like"/>
    <property type="match status" value="1"/>
</dbReference>
<dbReference type="AlphaFoldDB" id="A0A3P6T4B5"/>
<name>A0A3P6T4B5_ANISI</name>
<feature type="domain" description="C-type lectin" evidence="1">
    <location>
        <begin position="117"/>
        <end position="199"/>
    </location>
</feature>
<evidence type="ECO:0000313" key="2">
    <source>
        <dbReference type="EMBL" id="VDK61834.1"/>
    </source>
</evidence>
<accession>A0A3P6T4B5</accession>
<proteinExistence type="predicted"/>
<dbReference type="SMART" id="SM00034">
    <property type="entry name" value="CLECT"/>
    <property type="match status" value="1"/>
</dbReference>
<dbReference type="PROSITE" id="PS50041">
    <property type="entry name" value="C_TYPE_LECTIN_2"/>
    <property type="match status" value="1"/>
</dbReference>
<sequence>MTTLTRQEWPFQQWIRPKNVLQFLIALMAQPLIDFSKYQDCFSTAPLFYEDVISDPDDTLKSVLDAYGISQLGVPDSGEFDVYLNRYLAYGADERLELTAVSSGKLQCAEDWTYSDHTGNCYRFFNKDTRWPTAEVMCVIRGGHNIAVHDLKDNEYIQQIVLASGKKTLWLGAAQFGSSKDYVWSDHSKFDFEHWQGGKFTEIFSFPSYFSGNH</sequence>
<dbReference type="InterPro" id="IPR016187">
    <property type="entry name" value="CTDL_fold"/>
</dbReference>
<keyword evidence="3" id="KW-1185">Reference proteome</keyword>
<dbReference type="PANTHER" id="PTHR22803">
    <property type="entry name" value="MANNOSE, PHOSPHOLIPASE, LECTIN RECEPTOR RELATED"/>
    <property type="match status" value="1"/>
</dbReference>
<dbReference type="InterPro" id="IPR001304">
    <property type="entry name" value="C-type_lectin-like"/>
</dbReference>
<reference evidence="2 3" key="1">
    <citation type="submission" date="2018-11" db="EMBL/GenBank/DDBJ databases">
        <authorList>
            <consortium name="Pathogen Informatics"/>
        </authorList>
    </citation>
    <scope>NUCLEOTIDE SEQUENCE [LARGE SCALE GENOMIC DNA]</scope>
</reference>
<evidence type="ECO:0000313" key="3">
    <source>
        <dbReference type="Proteomes" id="UP000267096"/>
    </source>
</evidence>
<evidence type="ECO:0000259" key="1">
    <source>
        <dbReference type="PROSITE" id="PS50041"/>
    </source>
</evidence>
<dbReference type="Pfam" id="PF00059">
    <property type="entry name" value="Lectin_C"/>
    <property type="match status" value="1"/>
</dbReference>
<dbReference type="Proteomes" id="UP000267096">
    <property type="component" value="Unassembled WGS sequence"/>
</dbReference>
<dbReference type="InterPro" id="IPR050111">
    <property type="entry name" value="C-type_lectin/snaclec_domain"/>
</dbReference>